<dbReference type="PANTHER" id="PTHR22977:SF1">
    <property type="entry name" value="COX ASSEMBLY MITOCHONDRIAL PROTEIN 2 HOMOLOG"/>
    <property type="match status" value="1"/>
</dbReference>
<accession>A0AAV8WYK6</accession>
<proteinExistence type="inferred from homology"/>
<reference evidence="6" key="1">
    <citation type="journal article" date="2023" name="Insect Mol. Biol.">
        <title>Genome sequencing provides insights into the evolution of gene families encoding plant cell wall-degrading enzymes in longhorned beetles.</title>
        <authorList>
            <person name="Shin N.R."/>
            <person name="Okamura Y."/>
            <person name="Kirsch R."/>
            <person name="Pauchet Y."/>
        </authorList>
    </citation>
    <scope>NUCLEOTIDE SEQUENCE</scope>
    <source>
        <strain evidence="6">RBIC_L_NR</strain>
    </source>
</reference>
<keyword evidence="3 5" id="KW-0496">Mitochondrion</keyword>
<evidence type="ECO:0000256" key="4">
    <source>
        <dbReference type="ARBA" id="ARBA00023157"/>
    </source>
</evidence>
<dbReference type="InterPro" id="IPR013892">
    <property type="entry name" value="Cyt_c_biogenesis_Cmc1-like"/>
</dbReference>
<protein>
    <recommendedName>
        <fullName evidence="5">COX assembly mitochondrial protein</fullName>
    </recommendedName>
</protein>
<dbReference type="GO" id="GO:0005739">
    <property type="term" value="C:mitochondrion"/>
    <property type="evidence" value="ECO:0007669"/>
    <property type="project" value="UniProtKB-SubCell"/>
</dbReference>
<dbReference type="EMBL" id="JANEYF010004389">
    <property type="protein sequence ID" value="KAJ8931357.1"/>
    <property type="molecule type" value="Genomic_DNA"/>
</dbReference>
<organism evidence="6 7">
    <name type="scientific">Rhamnusium bicolor</name>
    <dbReference type="NCBI Taxonomy" id="1586634"/>
    <lineage>
        <taxon>Eukaryota</taxon>
        <taxon>Metazoa</taxon>
        <taxon>Ecdysozoa</taxon>
        <taxon>Arthropoda</taxon>
        <taxon>Hexapoda</taxon>
        <taxon>Insecta</taxon>
        <taxon>Pterygota</taxon>
        <taxon>Neoptera</taxon>
        <taxon>Endopterygota</taxon>
        <taxon>Coleoptera</taxon>
        <taxon>Polyphaga</taxon>
        <taxon>Cucujiformia</taxon>
        <taxon>Chrysomeloidea</taxon>
        <taxon>Cerambycidae</taxon>
        <taxon>Lepturinae</taxon>
        <taxon>Rhagiini</taxon>
        <taxon>Rhamnusium</taxon>
    </lineage>
</organism>
<evidence type="ECO:0000313" key="6">
    <source>
        <dbReference type="EMBL" id="KAJ8931357.1"/>
    </source>
</evidence>
<sequence>MHTDLSEHLHTEKCNKFIKLLKQCHEQHSFRKFIGICNMQDNLMRKCLKEERLARAARNLEKSNEMKRKLAELL</sequence>
<evidence type="ECO:0000256" key="5">
    <source>
        <dbReference type="RuleBase" id="RU364104"/>
    </source>
</evidence>
<dbReference type="Proteomes" id="UP001162156">
    <property type="component" value="Unassembled WGS sequence"/>
</dbReference>
<dbReference type="AlphaFoldDB" id="A0AAV8WYK6"/>
<dbReference type="PANTHER" id="PTHR22977">
    <property type="entry name" value="COX ASSEMBLY MITOCHONDRIAL PROTEIN"/>
    <property type="match status" value="1"/>
</dbReference>
<name>A0AAV8WYK6_9CUCU</name>
<evidence type="ECO:0000256" key="1">
    <source>
        <dbReference type="ARBA" id="ARBA00004173"/>
    </source>
</evidence>
<comment type="similarity">
    <text evidence="2 5">Belongs to the CMC family.</text>
</comment>
<gene>
    <name evidence="6" type="ORF">NQ314_015736</name>
</gene>
<keyword evidence="4" id="KW-1015">Disulfide bond</keyword>
<keyword evidence="7" id="KW-1185">Reference proteome</keyword>
<dbReference type="Pfam" id="PF08583">
    <property type="entry name" value="Cmc1"/>
    <property type="match status" value="1"/>
</dbReference>
<evidence type="ECO:0000256" key="3">
    <source>
        <dbReference type="ARBA" id="ARBA00023128"/>
    </source>
</evidence>
<comment type="caution">
    <text evidence="6">The sequence shown here is derived from an EMBL/GenBank/DDBJ whole genome shotgun (WGS) entry which is preliminary data.</text>
</comment>
<evidence type="ECO:0000256" key="2">
    <source>
        <dbReference type="ARBA" id="ARBA00007347"/>
    </source>
</evidence>
<comment type="subcellular location">
    <subcellularLocation>
        <location evidence="1 5">Mitochondrion</location>
    </subcellularLocation>
</comment>
<evidence type="ECO:0000313" key="7">
    <source>
        <dbReference type="Proteomes" id="UP001162156"/>
    </source>
</evidence>